<evidence type="ECO:0000256" key="4">
    <source>
        <dbReference type="ARBA" id="ARBA00022679"/>
    </source>
</evidence>
<keyword evidence="4 7" id="KW-0808">Transferase</keyword>
<dbReference type="HOGENOM" id="CLU_049421_0_0_4"/>
<proteinExistence type="predicted"/>
<dbReference type="GO" id="GO:0005886">
    <property type="term" value="C:plasma membrane"/>
    <property type="evidence" value="ECO:0007669"/>
    <property type="project" value="UniProtKB-SubCell"/>
</dbReference>
<dbReference type="GO" id="GO:0016746">
    <property type="term" value="F:acyltransferase activity"/>
    <property type="evidence" value="ECO:0007669"/>
    <property type="project" value="UniProtKB-KW"/>
</dbReference>
<dbReference type="RefSeq" id="WP_015552061.1">
    <property type="nucleotide sequence ID" value="NC_021033.1"/>
</dbReference>
<keyword evidence="2" id="KW-1003">Cell membrane</keyword>
<dbReference type="GO" id="GO:0009247">
    <property type="term" value="P:glycolipid biosynthetic process"/>
    <property type="evidence" value="ECO:0007669"/>
    <property type="project" value="UniProtKB-ARBA"/>
</dbReference>
<keyword evidence="3" id="KW-0997">Cell inner membrane</keyword>
<evidence type="ECO:0000256" key="3">
    <source>
        <dbReference type="ARBA" id="ARBA00022519"/>
    </source>
</evidence>
<keyword evidence="6 7" id="KW-0012">Acyltransferase</keyword>
<organism evidence="7">
    <name type="scientific">Taylorella asinigenitalis 14/45</name>
    <dbReference type="NCBI Taxonomy" id="1091495"/>
    <lineage>
        <taxon>Bacteria</taxon>
        <taxon>Pseudomonadati</taxon>
        <taxon>Pseudomonadota</taxon>
        <taxon>Betaproteobacteria</taxon>
        <taxon>Burkholderiales</taxon>
        <taxon>Alcaligenaceae</taxon>
        <taxon>Taylorella</taxon>
    </lineage>
</organism>
<name>I7J2F1_9BURK</name>
<dbReference type="PIRSF" id="PIRSF026649">
    <property type="entry name" value="MsbB"/>
    <property type="match status" value="1"/>
</dbReference>
<dbReference type="PANTHER" id="PTHR30606:SF10">
    <property type="entry name" value="PHOSPHATIDYLINOSITOL MANNOSIDE ACYLTRANSFERASE"/>
    <property type="match status" value="1"/>
</dbReference>
<dbReference type="KEGG" id="tat:KUM_1272"/>
<dbReference type="CDD" id="cd07984">
    <property type="entry name" value="LPLAT_LABLAT-like"/>
    <property type="match status" value="1"/>
</dbReference>
<dbReference type="PANTHER" id="PTHR30606">
    <property type="entry name" value="LIPID A BIOSYNTHESIS LAUROYL ACYLTRANSFERASE"/>
    <property type="match status" value="1"/>
</dbReference>
<protein>
    <submittedName>
        <fullName evidence="7">Putative Lipid A acyltransferase</fullName>
    </submittedName>
</protein>
<comment type="subcellular location">
    <subcellularLocation>
        <location evidence="1">Cell inner membrane</location>
    </subcellularLocation>
</comment>
<sequence length="289" mass="33065">MLLKIVQFWGSLPLSFLQKMGRFLGYLIYKISYKKYGARIKDHASTAGYVNREFHNEAAREIGAMFGEIPYIWFNFEKAFKRLTLKSPDVLEKLKQNPNQSYLFICLHMGCFEVVSRFLSLHFPMVVMYRPAKKKFFEPVLSKVRETENIKAVPANFSGVREFIKALRSGKSVGLLPDQVPATSDGVWVKFFGRDAYTITLPGKLVSQTKAIPILIYAIRKDVGQGWDLYMKEGPKLDGLPAEQQAQLINNELEEAIRKAPTQYLWSYNRFREPPFAPNPSNASSKSDS</sequence>
<dbReference type="Pfam" id="PF03279">
    <property type="entry name" value="Lip_A_acyltrans"/>
    <property type="match status" value="1"/>
</dbReference>
<accession>I7J2F1</accession>
<dbReference type="InterPro" id="IPR004960">
    <property type="entry name" value="LipA_acyltrans"/>
</dbReference>
<keyword evidence="5" id="KW-0472">Membrane</keyword>
<dbReference type="AlphaFoldDB" id="I7J2F1"/>
<dbReference type="EMBL" id="HE681424">
    <property type="protein sequence ID" value="CCG20053.1"/>
    <property type="molecule type" value="Genomic_DNA"/>
</dbReference>
<evidence type="ECO:0000256" key="5">
    <source>
        <dbReference type="ARBA" id="ARBA00023136"/>
    </source>
</evidence>
<gene>
    <name evidence="7" type="primary">LpxL</name>
    <name evidence="7" type="ORF">KUM_1272</name>
</gene>
<evidence type="ECO:0000256" key="2">
    <source>
        <dbReference type="ARBA" id="ARBA00022475"/>
    </source>
</evidence>
<evidence type="ECO:0000256" key="1">
    <source>
        <dbReference type="ARBA" id="ARBA00004533"/>
    </source>
</evidence>
<evidence type="ECO:0000313" key="7">
    <source>
        <dbReference type="EMBL" id="CCG20053.1"/>
    </source>
</evidence>
<evidence type="ECO:0000256" key="6">
    <source>
        <dbReference type="ARBA" id="ARBA00023315"/>
    </source>
</evidence>
<reference evidence="7" key="1">
    <citation type="journal article" date="2012" name="Vet. Microbiol.">
        <title>Comparative genomic analyses of the Taylorellae.</title>
        <authorList>
            <person name="Hauser H."/>
            <person name="Richter D.C."/>
            <person name="van Tonder A."/>
            <person name="Clark L."/>
            <person name="Preston A."/>
        </authorList>
    </citation>
    <scope>NUCLEOTIDE SEQUENCE</scope>
    <source>
        <strain evidence="7">14/45</strain>
    </source>
</reference>